<feature type="domain" description="Secretin/TonB short N-terminal" evidence="4">
    <location>
        <begin position="64"/>
        <end position="115"/>
    </location>
</feature>
<dbReference type="RefSeq" id="WP_150624411.1">
    <property type="nucleotide sequence ID" value="NZ_CABPSM010000028.1"/>
</dbReference>
<dbReference type="EMBL" id="CABPSM010000028">
    <property type="protein sequence ID" value="VVE57527.1"/>
    <property type="molecule type" value="Genomic_DNA"/>
</dbReference>
<dbReference type="Gene3D" id="3.55.50.30">
    <property type="match status" value="1"/>
</dbReference>
<dbReference type="InterPro" id="IPR011662">
    <property type="entry name" value="Secretin/TonB_short_N"/>
</dbReference>
<evidence type="ECO:0000313" key="6">
    <source>
        <dbReference type="Proteomes" id="UP000343317"/>
    </source>
</evidence>
<evidence type="ECO:0000256" key="3">
    <source>
        <dbReference type="ARBA" id="ARBA00023237"/>
    </source>
</evidence>
<sequence>MTAIVRSPRLRFAAASVLAGWLLCGMLGIGGGNASAAPPQAQSFDLPEMPLKDALARFDALTRMSVFYPSSLVEGRRSHTVTGIYSPHEALDALLEGTGVMAEATAQNAFVLAPLGTADAQGESVRSTARGAIDYRARLQGKVLRALCTAPSLSPGEYRLAMTVQVDANARVVRVRLLDTTGDGRRDAAILRRLQGLDVGIAPVDTSQPFVLLLVPADCRANAFVCAPLPCAATTER</sequence>
<dbReference type="SMART" id="SM00965">
    <property type="entry name" value="STN"/>
    <property type="match status" value="1"/>
</dbReference>
<evidence type="ECO:0000259" key="4">
    <source>
        <dbReference type="SMART" id="SM00965"/>
    </source>
</evidence>
<evidence type="ECO:0000256" key="2">
    <source>
        <dbReference type="ARBA" id="ARBA00023136"/>
    </source>
</evidence>
<dbReference type="Proteomes" id="UP000343317">
    <property type="component" value="Unassembled WGS sequence"/>
</dbReference>
<dbReference type="Pfam" id="PF07660">
    <property type="entry name" value="STN"/>
    <property type="match status" value="1"/>
</dbReference>
<evidence type="ECO:0000256" key="1">
    <source>
        <dbReference type="ARBA" id="ARBA00022448"/>
    </source>
</evidence>
<proteinExistence type="predicted"/>
<dbReference type="SUPFAM" id="SSF74653">
    <property type="entry name" value="TolA/TonB C-terminal domain"/>
    <property type="match status" value="1"/>
</dbReference>
<accession>A0A5E4Z9X2</accession>
<dbReference type="AlphaFoldDB" id="A0A5E4Z9X2"/>
<organism evidence="5 6">
    <name type="scientific">Pandoraea horticolens</name>
    <dbReference type="NCBI Taxonomy" id="2508298"/>
    <lineage>
        <taxon>Bacteria</taxon>
        <taxon>Pseudomonadati</taxon>
        <taxon>Pseudomonadota</taxon>
        <taxon>Betaproteobacteria</taxon>
        <taxon>Burkholderiales</taxon>
        <taxon>Burkholderiaceae</taxon>
        <taxon>Pandoraea</taxon>
    </lineage>
</organism>
<keyword evidence="5" id="KW-0675">Receptor</keyword>
<evidence type="ECO:0000313" key="5">
    <source>
        <dbReference type="EMBL" id="VVE57527.1"/>
    </source>
</evidence>
<keyword evidence="2" id="KW-0472">Membrane</keyword>
<protein>
    <submittedName>
        <fullName evidence="5">Ferripyoverdine receptor</fullName>
    </submittedName>
</protein>
<reference evidence="5 6" key="1">
    <citation type="submission" date="2019-08" db="EMBL/GenBank/DDBJ databases">
        <authorList>
            <person name="Peeters C."/>
        </authorList>
    </citation>
    <scope>NUCLEOTIDE SEQUENCE [LARGE SCALE GENOMIC DNA]</scope>
    <source>
        <strain evidence="5 6">LMG 31112</strain>
    </source>
</reference>
<dbReference type="GO" id="GO:0019867">
    <property type="term" value="C:outer membrane"/>
    <property type="evidence" value="ECO:0007669"/>
    <property type="project" value="InterPro"/>
</dbReference>
<keyword evidence="1" id="KW-0813">Transport</keyword>
<keyword evidence="3" id="KW-0998">Cell outer membrane</keyword>
<name>A0A5E4Z9X2_9BURK</name>
<gene>
    <name evidence="5" type="primary">fpvA_2</name>
    <name evidence="5" type="ORF">PHO31112_05203</name>
</gene>
<keyword evidence="6" id="KW-1185">Reference proteome</keyword>